<evidence type="ECO:0000256" key="1">
    <source>
        <dbReference type="SAM" id="MobiDB-lite"/>
    </source>
</evidence>
<evidence type="ECO:0000313" key="2">
    <source>
        <dbReference type="EMBL" id="KAF2546176.1"/>
    </source>
</evidence>
<organism evidence="2">
    <name type="scientific">Brassica cretica</name>
    <name type="common">Mustard</name>
    <dbReference type="NCBI Taxonomy" id="69181"/>
    <lineage>
        <taxon>Eukaryota</taxon>
        <taxon>Viridiplantae</taxon>
        <taxon>Streptophyta</taxon>
        <taxon>Embryophyta</taxon>
        <taxon>Tracheophyta</taxon>
        <taxon>Spermatophyta</taxon>
        <taxon>Magnoliopsida</taxon>
        <taxon>eudicotyledons</taxon>
        <taxon>Gunneridae</taxon>
        <taxon>Pentapetalae</taxon>
        <taxon>rosids</taxon>
        <taxon>malvids</taxon>
        <taxon>Brassicales</taxon>
        <taxon>Brassicaceae</taxon>
        <taxon>Brassiceae</taxon>
        <taxon>Brassica</taxon>
    </lineage>
</organism>
<feature type="region of interest" description="Disordered" evidence="1">
    <location>
        <begin position="1"/>
        <end position="49"/>
    </location>
</feature>
<reference evidence="2" key="1">
    <citation type="submission" date="2019-12" db="EMBL/GenBank/DDBJ databases">
        <title>Genome sequencing and annotation of Brassica cretica.</title>
        <authorList>
            <person name="Studholme D.J."/>
            <person name="Sarris P.F."/>
        </authorList>
    </citation>
    <scope>NUCLEOTIDE SEQUENCE</scope>
    <source>
        <strain evidence="2">PFS-102/07</strain>
        <tissue evidence="2">Leaf</tissue>
    </source>
</reference>
<comment type="caution">
    <text evidence="2">The sequence shown here is derived from an EMBL/GenBank/DDBJ whole genome shotgun (WGS) entry which is preliminary data.</text>
</comment>
<dbReference type="Proteomes" id="UP000266723">
    <property type="component" value="Unassembled WGS sequence"/>
</dbReference>
<gene>
    <name evidence="3" type="ORF">DY000_02046245</name>
    <name evidence="2" type="ORF">F2Q70_00020413</name>
</gene>
<protein>
    <submittedName>
        <fullName evidence="2">Uncharacterized protein</fullName>
    </submittedName>
</protein>
<feature type="compositionally biased region" description="Basic residues" evidence="1">
    <location>
        <begin position="20"/>
        <end position="30"/>
    </location>
</feature>
<accession>A0A8S9GP90</accession>
<sequence>MFHRKRTGNRNPESKTAPIMRRKVAHHRHNITSPEAHKPPETEGKLRLNEPLNPKTIDCCRFRRTDVCFIKEIQLHVFNHMRIGDRMNRKTSAKIRKLEINPG</sequence>
<feature type="compositionally biased region" description="Basic and acidic residues" evidence="1">
    <location>
        <begin position="35"/>
        <end position="48"/>
    </location>
</feature>
<keyword evidence="4" id="KW-1185">Reference proteome</keyword>
<dbReference type="EMBL" id="QGKV02000297">
    <property type="protein sequence ID" value="KAF3606494.1"/>
    <property type="molecule type" value="Genomic_DNA"/>
</dbReference>
<proteinExistence type="predicted"/>
<reference evidence="3 4" key="3">
    <citation type="journal article" date="2020" name="BMC Genomics">
        <title>Intraspecific diversification of the crop wild relative Brassica cretica Lam. using demographic model selection.</title>
        <authorList>
            <person name="Kioukis A."/>
            <person name="Michalopoulou V.A."/>
            <person name="Briers L."/>
            <person name="Pirintsos S."/>
            <person name="Studholme D.J."/>
            <person name="Pavlidis P."/>
            <person name="Sarris P.F."/>
        </authorList>
    </citation>
    <scope>NUCLEOTIDE SEQUENCE [LARGE SCALE GENOMIC DNA]</scope>
    <source>
        <strain evidence="4">cv. PFS-1207/04</strain>
        <strain evidence="3">PFS-1207/04</strain>
    </source>
</reference>
<name>A0A8S9GP90_BRACR</name>
<reference evidence="3" key="2">
    <citation type="submission" date="2019-12" db="EMBL/GenBank/DDBJ databases">
        <authorList>
            <person name="Studholme D.J."/>
            <person name="Sarris P."/>
        </authorList>
    </citation>
    <scope>NUCLEOTIDE SEQUENCE</scope>
    <source>
        <strain evidence="3">PFS-1207/04</strain>
        <tissue evidence="3">Leaf</tissue>
    </source>
</reference>
<dbReference type="AlphaFoldDB" id="A0A8S9GP90"/>
<evidence type="ECO:0000313" key="3">
    <source>
        <dbReference type="EMBL" id="KAF3606494.1"/>
    </source>
</evidence>
<evidence type="ECO:0000313" key="4">
    <source>
        <dbReference type="Proteomes" id="UP000266723"/>
    </source>
</evidence>
<dbReference type="EMBL" id="QGKY02001925">
    <property type="protein sequence ID" value="KAF2546176.1"/>
    <property type="molecule type" value="Genomic_DNA"/>
</dbReference>